<comment type="caution">
    <text evidence="2">The sequence shown here is derived from an EMBL/GenBank/DDBJ whole genome shotgun (WGS) entry which is preliminary data.</text>
</comment>
<keyword evidence="1" id="KW-1133">Transmembrane helix</keyword>
<dbReference type="RefSeq" id="WP_066852878.1">
    <property type="nucleotide sequence ID" value="NZ_JXMS01000005.1"/>
</dbReference>
<dbReference type="PATRIC" id="fig|1560234.3.peg.2758"/>
<reference evidence="2 3" key="1">
    <citation type="submission" date="2015-01" db="EMBL/GenBank/DDBJ databases">
        <title>Desulfovibrio sp. JC271 draft genome sequence.</title>
        <authorList>
            <person name="Shivani Y."/>
            <person name="Subhash Y."/>
            <person name="Sasikala C."/>
            <person name="Ramana C.V."/>
        </authorList>
    </citation>
    <scope>NUCLEOTIDE SEQUENCE [LARGE SCALE GENOMIC DNA]</scope>
    <source>
        <strain evidence="2 3">JC271</strain>
    </source>
</reference>
<keyword evidence="1" id="KW-0812">Transmembrane</keyword>
<accession>A0A1B7XI38</accession>
<gene>
    <name evidence="2" type="ORF">SP90_04055</name>
</gene>
<evidence type="ECO:0000313" key="2">
    <source>
        <dbReference type="EMBL" id="OBQ55159.1"/>
    </source>
</evidence>
<organism evidence="2 3">
    <name type="scientific">Halodesulfovibrio spirochaetisodalis</name>
    <dbReference type="NCBI Taxonomy" id="1560234"/>
    <lineage>
        <taxon>Bacteria</taxon>
        <taxon>Pseudomonadati</taxon>
        <taxon>Thermodesulfobacteriota</taxon>
        <taxon>Desulfovibrionia</taxon>
        <taxon>Desulfovibrionales</taxon>
        <taxon>Desulfovibrionaceae</taxon>
        <taxon>Halodesulfovibrio</taxon>
    </lineage>
</organism>
<sequence length="147" mass="16188">MHVFTLPEILAILILAGFITTVILSKLTPDEQSLTGAAEILRMHIRHAQTFAQSYSNIYGLQSSRNIGYFLFEQSPDNRSPLPGTDDIYRLQGSITISNFTLYFNKEGGLCTDSTGNTPLSHDVTITLQDGIDSETITVMPDNGYLA</sequence>
<keyword evidence="3" id="KW-1185">Reference proteome</keyword>
<protein>
    <submittedName>
        <fullName evidence="2">Uncharacterized protein</fullName>
    </submittedName>
</protein>
<evidence type="ECO:0000256" key="1">
    <source>
        <dbReference type="SAM" id="Phobius"/>
    </source>
</evidence>
<feature type="transmembrane region" description="Helical" evidence="1">
    <location>
        <begin position="6"/>
        <end position="24"/>
    </location>
</feature>
<proteinExistence type="predicted"/>
<keyword evidence="1" id="KW-0472">Membrane</keyword>
<name>A0A1B7XI38_9BACT</name>
<evidence type="ECO:0000313" key="3">
    <source>
        <dbReference type="Proteomes" id="UP000091979"/>
    </source>
</evidence>
<dbReference type="EMBL" id="JXMS01000005">
    <property type="protein sequence ID" value="OBQ55159.1"/>
    <property type="molecule type" value="Genomic_DNA"/>
</dbReference>
<dbReference type="OrthoDB" id="5464976at2"/>
<dbReference type="AlphaFoldDB" id="A0A1B7XI38"/>
<dbReference type="Proteomes" id="UP000091979">
    <property type="component" value="Unassembled WGS sequence"/>
</dbReference>
<dbReference type="STRING" id="1560234.SP90_04055"/>